<evidence type="ECO:0000256" key="1">
    <source>
        <dbReference type="SAM" id="Phobius"/>
    </source>
</evidence>
<dbReference type="Proteomes" id="UP000602442">
    <property type="component" value="Unassembled WGS sequence"/>
</dbReference>
<dbReference type="RefSeq" id="WP_197919940.1">
    <property type="nucleotide sequence ID" value="NZ_CAWPTA010000006.1"/>
</dbReference>
<feature type="transmembrane region" description="Helical" evidence="1">
    <location>
        <begin position="153"/>
        <end position="173"/>
    </location>
</feature>
<name>A0ABS0MZZ8_9SPHN</name>
<evidence type="ECO:0000313" key="2">
    <source>
        <dbReference type="EMBL" id="MBH5321258.1"/>
    </source>
</evidence>
<feature type="transmembrane region" description="Helical" evidence="1">
    <location>
        <begin position="41"/>
        <end position="64"/>
    </location>
</feature>
<organism evidence="2 3">
    <name type="scientific">Aurantiacibacter sediminis</name>
    <dbReference type="NCBI Taxonomy" id="2793064"/>
    <lineage>
        <taxon>Bacteria</taxon>
        <taxon>Pseudomonadati</taxon>
        <taxon>Pseudomonadota</taxon>
        <taxon>Alphaproteobacteria</taxon>
        <taxon>Sphingomonadales</taxon>
        <taxon>Erythrobacteraceae</taxon>
        <taxon>Aurantiacibacter</taxon>
    </lineage>
</organism>
<gene>
    <name evidence="2" type="ORF">I5L03_01505</name>
</gene>
<keyword evidence="1" id="KW-0472">Membrane</keyword>
<sequence length="218" mass="24072">MNDVKPLSNPTRPCPHRRLCKKCDQNRGEALNLCAREMTMISWLNVIAVLLYCAAIASCLRAAASAGRSGLPKRHRSTFLGTAALFAFFALSRLLSGEDRLREWLRAQLREQGAYADRGDIQTVLVLVLALVAIGTLAFLVKRLWSVRTRPLSFLRQATVVAGLSFTALYALRIISLHSVDAVLYAGPLRPNWISDIGLTLAITAMGLIYTRLARKHA</sequence>
<evidence type="ECO:0008006" key="4">
    <source>
        <dbReference type="Google" id="ProtNLM"/>
    </source>
</evidence>
<feature type="transmembrane region" description="Helical" evidence="1">
    <location>
        <begin position="76"/>
        <end position="95"/>
    </location>
</feature>
<dbReference type="EMBL" id="JAEANY010000001">
    <property type="protein sequence ID" value="MBH5321258.1"/>
    <property type="molecule type" value="Genomic_DNA"/>
</dbReference>
<keyword evidence="3" id="KW-1185">Reference proteome</keyword>
<keyword evidence="1" id="KW-1133">Transmembrane helix</keyword>
<reference evidence="2 3" key="1">
    <citation type="submission" date="2020-11" db="EMBL/GenBank/DDBJ databases">
        <title>Erythrobacter sediminis sp. nov., a marine bacterium from a tidal flat of Garorim Bay.</title>
        <authorList>
            <person name="Kim D."/>
            <person name="Yoo Y."/>
            <person name="Kim J.-J."/>
        </authorList>
    </citation>
    <scope>NUCLEOTIDE SEQUENCE [LARGE SCALE GENOMIC DNA]</scope>
    <source>
        <strain evidence="2 3">JGD-13</strain>
    </source>
</reference>
<feature type="transmembrane region" description="Helical" evidence="1">
    <location>
        <begin position="121"/>
        <end position="141"/>
    </location>
</feature>
<accession>A0ABS0MZZ8</accession>
<proteinExistence type="predicted"/>
<keyword evidence="1" id="KW-0812">Transmembrane</keyword>
<feature type="transmembrane region" description="Helical" evidence="1">
    <location>
        <begin position="193"/>
        <end position="213"/>
    </location>
</feature>
<protein>
    <recommendedName>
        <fullName evidence="4">Isopropylmalate isomerase</fullName>
    </recommendedName>
</protein>
<evidence type="ECO:0000313" key="3">
    <source>
        <dbReference type="Proteomes" id="UP000602442"/>
    </source>
</evidence>
<comment type="caution">
    <text evidence="2">The sequence shown here is derived from an EMBL/GenBank/DDBJ whole genome shotgun (WGS) entry which is preliminary data.</text>
</comment>